<sequence>MSSLNSKIYLKWPNDFYIDDKKVGGTITELNNGLLYCGIGLNVVSVNDSFGTLDIKIVNINEFLNNYFKALENYPSWKKIISKFKIEFHDKDYFCNKLFKDAVLQNDGSLIINKKKVFSLR</sequence>
<protein>
    <submittedName>
        <fullName evidence="1">Biotin-protein ligase</fullName>
        <ecNumber evidence="1">6.3.4.15</ecNumber>
    </submittedName>
</protein>
<dbReference type="InterPro" id="IPR045864">
    <property type="entry name" value="aa-tRNA-synth_II/BPL/LPL"/>
</dbReference>
<proteinExistence type="predicted"/>
<keyword evidence="1" id="KW-0436">Ligase</keyword>
<dbReference type="SUPFAM" id="SSF55681">
    <property type="entry name" value="Class II aaRS and biotin synthetases"/>
    <property type="match status" value="1"/>
</dbReference>
<gene>
    <name evidence="1" type="ORF">MNB_ARC-1_148</name>
</gene>
<evidence type="ECO:0000313" key="1">
    <source>
        <dbReference type="EMBL" id="VAY86467.1"/>
    </source>
</evidence>
<organism evidence="1">
    <name type="scientific">hydrothermal vent metagenome</name>
    <dbReference type="NCBI Taxonomy" id="652676"/>
    <lineage>
        <taxon>unclassified sequences</taxon>
        <taxon>metagenomes</taxon>
        <taxon>ecological metagenomes</taxon>
    </lineage>
</organism>
<dbReference type="Gene3D" id="3.30.930.10">
    <property type="entry name" value="Bira Bifunctional Protein, Domain 2"/>
    <property type="match status" value="1"/>
</dbReference>
<name>A0A3B1E5L7_9ZZZZ</name>
<dbReference type="EC" id="6.3.4.15" evidence="1"/>
<accession>A0A3B1E5L7</accession>
<reference evidence="1" key="1">
    <citation type="submission" date="2018-10" db="EMBL/GenBank/DDBJ databases">
        <authorList>
            <person name="Aoki K."/>
        </authorList>
    </citation>
    <scope>NUCLEOTIDE SEQUENCE</scope>
</reference>
<dbReference type="GO" id="GO:0004077">
    <property type="term" value="F:biotin--[biotin carboxyl-carrier protein] ligase activity"/>
    <property type="evidence" value="ECO:0007669"/>
    <property type="project" value="UniProtKB-EC"/>
</dbReference>
<dbReference type="EMBL" id="UOYO01000013">
    <property type="protein sequence ID" value="VAY86467.1"/>
    <property type="molecule type" value="Genomic_DNA"/>
</dbReference>
<dbReference type="AlphaFoldDB" id="A0A3B1E5L7"/>